<proteinExistence type="predicted"/>
<feature type="region of interest" description="Disordered" evidence="1">
    <location>
        <begin position="1"/>
        <end position="21"/>
    </location>
</feature>
<sequence length="79" mass="9595">MRHNKQKKKADNGTIQLNERINPDVLAKLKQTSNALKDEEIRRQEEAREQEKQRRIEKEKNRSFEDLLNDSDLDWKNYK</sequence>
<dbReference type="InterPro" id="IPR024980">
    <property type="entry name" value="DUF3886"/>
</dbReference>
<organism evidence="2 4">
    <name type="scientific">Anaerobacillus isosaccharinicus</name>
    <dbReference type="NCBI Taxonomy" id="1532552"/>
    <lineage>
        <taxon>Bacteria</taxon>
        <taxon>Bacillati</taxon>
        <taxon>Bacillota</taxon>
        <taxon>Bacilli</taxon>
        <taxon>Bacillales</taxon>
        <taxon>Bacillaceae</taxon>
        <taxon>Anaerobacillus</taxon>
    </lineage>
</organism>
<reference evidence="3" key="4">
    <citation type="submission" date="2020-10" db="EMBL/GenBank/DDBJ databases">
        <authorList>
            <person name="Bassil N.M."/>
            <person name="Lloyd J.R."/>
        </authorList>
    </citation>
    <scope>NUCLEOTIDE SEQUENCE</scope>
    <source>
        <strain evidence="3">NB2006</strain>
    </source>
</reference>
<reference evidence="3 4" key="3">
    <citation type="journal article" date="2019" name="Int. J. Syst. Evol. Microbiol.">
        <title>Anaerobacillus isosaccharinicus sp. nov., an alkaliphilic bacterium which degrades isosaccharinic acid.</title>
        <authorList>
            <person name="Bassil N.M."/>
            <person name="Lloyd J.R."/>
        </authorList>
    </citation>
    <scope>NUCLEOTIDE SEQUENCE [LARGE SCALE GENOMIC DNA]</scope>
    <source>
        <strain evidence="3 4">NB2006</strain>
    </source>
</reference>
<dbReference type="RefSeq" id="WP_071318137.1">
    <property type="nucleotide sequence ID" value="NZ_CP063356.2"/>
</dbReference>
<dbReference type="EMBL" id="LQXD01000146">
    <property type="protein sequence ID" value="OIJ10657.1"/>
    <property type="molecule type" value="Genomic_DNA"/>
</dbReference>
<dbReference type="OrthoDB" id="2973258at2"/>
<dbReference type="EMBL" id="CP063356">
    <property type="protein sequence ID" value="QOY35774.1"/>
    <property type="molecule type" value="Genomic_DNA"/>
</dbReference>
<feature type="region of interest" description="Disordered" evidence="1">
    <location>
        <begin position="37"/>
        <end position="63"/>
    </location>
</feature>
<evidence type="ECO:0000256" key="1">
    <source>
        <dbReference type="SAM" id="MobiDB-lite"/>
    </source>
</evidence>
<evidence type="ECO:0000313" key="4">
    <source>
        <dbReference type="Proteomes" id="UP000180175"/>
    </source>
</evidence>
<dbReference type="KEGG" id="aia:AWH56_024470"/>
<name>A0A1S2LG24_9BACI</name>
<keyword evidence="4" id="KW-1185">Reference proteome</keyword>
<evidence type="ECO:0000313" key="2">
    <source>
        <dbReference type="EMBL" id="OIJ10657.1"/>
    </source>
</evidence>
<reference evidence="3 4" key="2">
    <citation type="journal article" date="2017" name="Genome Announc.">
        <title>Draft Genome Sequences of Four Alkaliphilic Bacteria Belonging to the Anaerobacillus Genus.</title>
        <authorList>
            <person name="Bassil N.M."/>
            <person name="Lloyd J.R."/>
        </authorList>
    </citation>
    <scope>NUCLEOTIDE SEQUENCE [LARGE SCALE GENOMIC DNA]</scope>
    <source>
        <strain evidence="3 4">NB2006</strain>
    </source>
</reference>
<reference evidence="2 4" key="1">
    <citation type="submission" date="2016-10" db="EMBL/GenBank/DDBJ databases">
        <title>Draft genome sequences of four alkaliphilic bacteria belonging to the Anaerobacillus genus.</title>
        <authorList>
            <person name="Bassil N.M."/>
            <person name="Lloyd J.R."/>
        </authorList>
    </citation>
    <scope>NUCLEOTIDE SEQUENCE [LARGE SCALE GENOMIC DNA]</scope>
    <source>
        <strain evidence="2 4">NB2006</strain>
    </source>
</reference>
<protein>
    <submittedName>
        <fullName evidence="3">YqkE family protein</fullName>
    </submittedName>
</protein>
<evidence type="ECO:0000313" key="3">
    <source>
        <dbReference type="EMBL" id="QOY35774.1"/>
    </source>
</evidence>
<accession>A0A1S2LG24</accession>
<dbReference type="AlphaFoldDB" id="A0A1S2LG24"/>
<dbReference type="Proteomes" id="UP000180175">
    <property type="component" value="Chromosome"/>
</dbReference>
<gene>
    <name evidence="3" type="ORF">AWH56_024470</name>
    <name evidence="2" type="ORF">AWH56_16695</name>
</gene>
<dbReference type="Pfam" id="PF13025">
    <property type="entry name" value="DUF3886"/>
    <property type="match status" value="1"/>
</dbReference>